<dbReference type="EMBL" id="VUNB01000004">
    <property type="protein sequence ID" value="MST69136.1"/>
    <property type="molecule type" value="Genomic_DNA"/>
</dbReference>
<accession>A0A6A8MCI5</accession>
<gene>
    <name evidence="1" type="ORF">FYJ66_05970</name>
</gene>
<dbReference type="InterPro" id="IPR027417">
    <property type="entry name" value="P-loop_NTPase"/>
</dbReference>
<dbReference type="RefSeq" id="WP_154572603.1">
    <property type="nucleotide sequence ID" value="NZ_VUNB01000004.1"/>
</dbReference>
<dbReference type="GO" id="GO:0005524">
    <property type="term" value="F:ATP binding"/>
    <property type="evidence" value="ECO:0007669"/>
    <property type="project" value="UniProtKB-KW"/>
</dbReference>
<dbReference type="AlphaFoldDB" id="A0A6A8MCI5"/>
<protein>
    <submittedName>
        <fullName evidence="1">ATP-binding protein</fullName>
    </submittedName>
</protein>
<name>A0A6A8MCI5_9FIRM</name>
<comment type="caution">
    <text evidence="1">The sequence shown here is derived from an EMBL/GenBank/DDBJ whole genome shotgun (WGS) entry which is preliminary data.</text>
</comment>
<dbReference type="PANTHER" id="PTHR42935:SF1">
    <property type="entry name" value="SLR0930 PROTEIN"/>
    <property type="match status" value="1"/>
</dbReference>
<reference evidence="1" key="1">
    <citation type="submission" date="2019-09" db="EMBL/GenBank/DDBJ databases">
        <title>In-depth cultivation of the pig gut microbiome towards novel bacterial diversity and tailored functional studies.</title>
        <authorList>
            <person name="Wylensek D."/>
            <person name="Hitch T.C.A."/>
            <person name="Clavel T."/>
        </authorList>
    </citation>
    <scope>NUCLEOTIDE SEQUENCE</scope>
    <source>
        <strain evidence="1">RF-744-FAT-WT-3</strain>
    </source>
</reference>
<dbReference type="CDD" id="cd00009">
    <property type="entry name" value="AAA"/>
    <property type="match status" value="1"/>
</dbReference>
<dbReference type="Gene3D" id="3.40.50.300">
    <property type="entry name" value="P-loop containing nucleotide triphosphate hydrolases"/>
    <property type="match status" value="1"/>
</dbReference>
<dbReference type="InterPro" id="IPR008533">
    <property type="entry name" value="DUF815"/>
</dbReference>
<dbReference type="Pfam" id="PF05673">
    <property type="entry name" value="DUF815"/>
    <property type="match status" value="1"/>
</dbReference>
<keyword evidence="1" id="KW-0547">Nucleotide-binding</keyword>
<keyword evidence="1" id="KW-0067">ATP-binding</keyword>
<dbReference type="PANTHER" id="PTHR42935">
    <property type="entry name" value="SLR0930 PROTEIN"/>
    <property type="match status" value="1"/>
</dbReference>
<dbReference type="SUPFAM" id="SSF52540">
    <property type="entry name" value="P-loop containing nucleoside triphosphate hydrolases"/>
    <property type="match status" value="1"/>
</dbReference>
<evidence type="ECO:0000313" key="1">
    <source>
        <dbReference type="EMBL" id="MST69136.1"/>
    </source>
</evidence>
<organism evidence="1">
    <name type="scientific">Baileyella intestinalis</name>
    <dbReference type="NCBI Taxonomy" id="2606709"/>
    <lineage>
        <taxon>Bacteria</taxon>
        <taxon>Bacillati</taxon>
        <taxon>Bacillota</taxon>
        <taxon>Clostridia</taxon>
        <taxon>Peptostreptococcales</taxon>
        <taxon>Anaerovoracaceae</taxon>
        <taxon>Baileyella</taxon>
    </lineage>
</organism>
<sequence length="403" mass="45213">MYSSKDINNICQQLCSFSAMRSLLEDPVYSTLISLLKSIQHDSGETTESKISKYGAFCQELYFKGGNLSTFIRDSILHGNDAIIQLRLRKMSPSPALVKTLYRELDTLQKVSAITDKDIAQCIDTDIQLPDFDTTPVDISGTYSQLLNNLFTRGFGKFAQYSMFKEKNGVLVPVKEPEFQPLESLYGYDLERRKVLKNTEALAAGRDACNVLLYGDAGTGKSSTVKACAAAYFDKGVRLIEISKSRVSQIPDIVEALQYNPLKFIFFIDDLTFDSNDDDYNALKGILEGNVSGRSNNMVLYATSNRRHLVKETSEERMGTDLHLNDTLQETMSLSARFGLTITFQKPEKDLYLEIVKQLADERGLAYDSEEELFRKAEAFAIRANGRSPRTAKQFIILSSIGI</sequence>
<proteinExistence type="predicted"/>